<dbReference type="GO" id="GO:0006178">
    <property type="term" value="P:guanine salvage"/>
    <property type="evidence" value="ECO:0007669"/>
    <property type="project" value="TreeGrafter"/>
</dbReference>
<evidence type="ECO:0000256" key="5">
    <source>
        <dbReference type="ARBA" id="ARBA00011895"/>
    </source>
</evidence>
<dbReference type="Gene3D" id="3.40.50.2020">
    <property type="match status" value="1"/>
</dbReference>
<evidence type="ECO:0000256" key="6">
    <source>
        <dbReference type="ARBA" id="ARBA00022490"/>
    </source>
</evidence>
<keyword evidence="9 15" id="KW-0479">Metal-binding</keyword>
<dbReference type="InterPro" id="IPR050408">
    <property type="entry name" value="HGPRT"/>
</dbReference>
<protein>
    <recommendedName>
        <fullName evidence="5 15">Hypoxanthine phosphoribosyltransferase</fullName>
        <ecNumber evidence="5 15">2.4.2.8</ecNumber>
    </recommendedName>
</protein>
<evidence type="ECO:0000256" key="13">
    <source>
        <dbReference type="ARBA" id="ARBA00048811"/>
    </source>
</evidence>
<evidence type="ECO:0000256" key="12">
    <source>
        <dbReference type="ARBA" id="ARBA00022842"/>
    </source>
</evidence>
<comment type="caution">
    <text evidence="17">The sequence shown here is derived from an EMBL/GenBank/DDBJ whole genome shotgun (WGS) entry which is preliminary data.</text>
</comment>
<evidence type="ECO:0000256" key="11">
    <source>
        <dbReference type="ARBA" id="ARBA00022741"/>
    </source>
</evidence>
<reference evidence="17" key="2">
    <citation type="journal article" date="2021" name="PeerJ">
        <title>Extensive microbial diversity within the chicken gut microbiome revealed by metagenomics and culture.</title>
        <authorList>
            <person name="Gilroy R."/>
            <person name="Ravi A."/>
            <person name="Getino M."/>
            <person name="Pursley I."/>
            <person name="Horton D.L."/>
            <person name="Alikhan N.F."/>
            <person name="Baker D."/>
            <person name="Gharbi K."/>
            <person name="Hall N."/>
            <person name="Watson M."/>
            <person name="Adriaenssens E.M."/>
            <person name="Foster-Nyarko E."/>
            <person name="Jarju S."/>
            <person name="Secka A."/>
            <person name="Antonio M."/>
            <person name="Oren A."/>
            <person name="Chaudhuri R.R."/>
            <person name="La Ragione R."/>
            <person name="Hildebrand F."/>
            <person name="Pallen M.J."/>
        </authorList>
    </citation>
    <scope>NUCLEOTIDE SEQUENCE</scope>
    <source>
        <strain evidence="17">CHK158-818</strain>
    </source>
</reference>
<dbReference type="GO" id="GO:0046100">
    <property type="term" value="P:hypoxanthine metabolic process"/>
    <property type="evidence" value="ECO:0007669"/>
    <property type="project" value="TreeGrafter"/>
</dbReference>
<evidence type="ECO:0000256" key="1">
    <source>
        <dbReference type="ARBA" id="ARBA00001946"/>
    </source>
</evidence>
<sequence>MDNNVIQINGRQFRKYIPYDDLQEKVRAVARVINRDMEGLNPVFVCVLNGAFMFAADLLKEITVDCEITFLRMKSYQGMQSAGMLKAIQPLEVDIKGRTVIVVEDIVDTGFTMDKIKAYLSGYSPAQIKTATMFFKPDAMKMPLVLDYVAQTIENRFIVGYGLDYDEKGRNLKDLYILDE</sequence>
<comment type="cofactor">
    <cofactor evidence="1 15">
        <name>Mg(2+)</name>
        <dbReference type="ChEBI" id="CHEBI:18420"/>
    </cofactor>
</comment>
<keyword evidence="7 15" id="KW-0328">Glycosyltransferase</keyword>
<evidence type="ECO:0000256" key="9">
    <source>
        <dbReference type="ARBA" id="ARBA00022723"/>
    </source>
</evidence>
<evidence type="ECO:0000313" key="18">
    <source>
        <dbReference type="Proteomes" id="UP000824112"/>
    </source>
</evidence>
<evidence type="ECO:0000256" key="2">
    <source>
        <dbReference type="ARBA" id="ARBA00004496"/>
    </source>
</evidence>
<dbReference type="InterPro" id="IPR000836">
    <property type="entry name" value="PRTase_dom"/>
</dbReference>
<name>A0A9D1M7F6_9BACT</name>
<comment type="similarity">
    <text evidence="4 15">Belongs to the purine/pyrimidine phosphoribosyltransferase family.</text>
</comment>
<dbReference type="CDD" id="cd06223">
    <property type="entry name" value="PRTases_typeI"/>
    <property type="match status" value="1"/>
</dbReference>
<dbReference type="GO" id="GO:0000287">
    <property type="term" value="F:magnesium ion binding"/>
    <property type="evidence" value="ECO:0007669"/>
    <property type="project" value="TreeGrafter"/>
</dbReference>
<evidence type="ECO:0000256" key="7">
    <source>
        <dbReference type="ARBA" id="ARBA00022676"/>
    </source>
</evidence>
<accession>A0A9D1M7F6</accession>
<evidence type="ECO:0000256" key="10">
    <source>
        <dbReference type="ARBA" id="ARBA00022726"/>
    </source>
</evidence>
<feature type="domain" description="Phosphoribosyltransferase" evidence="16">
    <location>
        <begin position="20"/>
        <end position="165"/>
    </location>
</feature>
<dbReference type="Proteomes" id="UP000824112">
    <property type="component" value="Unassembled WGS sequence"/>
</dbReference>
<dbReference type="GO" id="GO:0032263">
    <property type="term" value="P:GMP salvage"/>
    <property type="evidence" value="ECO:0007669"/>
    <property type="project" value="TreeGrafter"/>
</dbReference>
<reference evidence="17" key="1">
    <citation type="submission" date="2020-10" db="EMBL/GenBank/DDBJ databases">
        <authorList>
            <person name="Gilroy R."/>
        </authorList>
    </citation>
    <scope>NUCLEOTIDE SEQUENCE</scope>
    <source>
        <strain evidence="17">CHK158-818</strain>
    </source>
</reference>
<keyword evidence="12 15" id="KW-0460">Magnesium</keyword>
<dbReference type="GO" id="GO:0004422">
    <property type="term" value="F:hypoxanthine phosphoribosyltransferase activity"/>
    <property type="evidence" value="ECO:0007669"/>
    <property type="project" value="InterPro"/>
</dbReference>
<evidence type="ECO:0000256" key="4">
    <source>
        <dbReference type="ARBA" id="ARBA00008391"/>
    </source>
</evidence>
<keyword evidence="10 15" id="KW-0660">Purine salvage</keyword>
<proteinExistence type="inferred from homology"/>
<keyword evidence="6 15" id="KW-0963">Cytoplasm</keyword>
<comment type="pathway">
    <text evidence="3 15">Purine metabolism; IMP biosynthesis via salvage pathway; IMP from hypoxanthine: step 1/1.</text>
</comment>
<evidence type="ECO:0000256" key="15">
    <source>
        <dbReference type="RuleBase" id="RU364099"/>
    </source>
</evidence>
<dbReference type="PANTHER" id="PTHR43340:SF1">
    <property type="entry name" value="HYPOXANTHINE PHOSPHORIBOSYLTRANSFERASE"/>
    <property type="match status" value="1"/>
</dbReference>
<dbReference type="GO" id="GO:0005829">
    <property type="term" value="C:cytosol"/>
    <property type="evidence" value="ECO:0007669"/>
    <property type="project" value="TreeGrafter"/>
</dbReference>
<evidence type="ECO:0000256" key="8">
    <source>
        <dbReference type="ARBA" id="ARBA00022679"/>
    </source>
</evidence>
<dbReference type="SUPFAM" id="SSF53271">
    <property type="entry name" value="PRTase-like"/>
    <property type="match status" value="1"/>
</dbReference>
<evidence type="ECO:0000256" key="14">
    <source>
        <dbReference type="ARBA" id="ARBA00049402"/>
    </source>
</evidence>
<keyword evidence="11 15" id="KW-0547">Nucleotide-binding</keyword>
<dbReference type="Pfam" id="PF00156">
    <property type="entry name" value="Pribosyltran"/>
    <property type="match status" value="1"/>
</dbReference>
<dbReference type="GO" id="GO:0032264">
    <property type="term" value="P:IMP salvage"/>
    <property type="evidence" value="ECO:0007669"/>
    <property type="project" value="TreeGrafter"/>
</dbReference>
<dbReference type="GO" id="GO:0000166">
    <property type="term" value="F:nucleotide binding"/>
    <property type="evidence" value="ECO:0007669"/>
    <property type="project" value="UniProtKB-KW"/>
</dbReference>
<comment type="subcellular location">
    <subcellularLocation>
        <location evidence="2 15">Cytoplasm</location>
    </subcellularLocation>
</comment>
<dbReference type="EMBL" id="DVNA01000108">
    <property type="protein sequence ID" value="HIU55061.1"/>
    <property type="molecule type" value="Genomic_DNA"/>
</dbReference>
<dbReference type="PANTHER" id="PTHR43340">
    <property type="entry name" value="HYPOXANTHINE-GUANINE PHOSPHORIBOSYLTRANSFERASE"/>
    <property type="match status" value="1"/>
</dbReference>
<dbReference type="NCBIfam" id="TIGR01203">
    <property type="entry name" value="HGPRTase"/>
    <property type="match status" value="1"/>
</dbReference>
<dbReference type="InterPro" id="IPR005904">
    <property type="entry name" value="Hxn_phspho_trans"/>
</dbReference>
<dbReference type="AlphaFoldDB" id="A0A9D1M7F6"/>
<dbReference type="GO" id="GO:0006166">
    <property type="term" value="P:purine ribonucleoside salvage"/>
    <property type="evidence" value="ECO:0007669"/>
    <property type="project" value="UniProtKB-KW"/>
</dbReference>
<dbReference type="InterPro" id="IPR029057">
    <property type="entry name" value="PRTase-like"/>
</dbReference>
<comment type="catalytic activity">
    <reaction evidence="13">
        <text>GMP + diphosphate = guanine + 5-phospho-alpha-D-ribose 1-diphosphate</text>
        <dbReference type="Rhea" id="RHEA:25424"/>
        <dbReference type="ChEBI" id="CHEBI:16235"/>
        <dbReference type="ChEBI" id="CHEBI:33019"/>
        <dbReference type="ChEBI" id="CHEBI:58017"/>
        <dbReference type="ChEBI" id="CHEBI:58115"/>
        <dbReference type="EC" id="2.4.2.8"/>
    </reaction>
    <physiologicalReaction direction="right-to-left" evidence="13">
        <dbReference type="Rhea" id="RHEA:25426"/>
    </physiologicalReaction>
</comment>
<keyword evidence="8 15" id="KW-0808">Transferase</keyword>
<evidence type="ECO:0000256" key="3">
    <source>
        <dbReference type="ARBA" id="ARBA00004669"/>
    </source>
</evidence>
<gene>
    <name evidence="17" type="primary">hpt</name>
    <name evidence="17" type="ORF">IAB03_04535</name>
</gene>
<comment type="catalytic activity">
    <reaction evidence="14">
        <text>IMP + diphosphate = hypoxanthine + 5-phospho-alpha-D-ribose 1-diphosphate</text>
        <dbReference type="Rhea" id="RHEA:17973"/>
        <dbReference type="ChEBI" id="CHEBI:17368"/>
        <dbReference type="ChEBI" id="CHEBI:33019"/>
        <dbReference type="ChEBI" id="CHEBI:58017"/>
        <dbReference type="ChEBI" id="CHEBI:58053"/>
        <dbReference type="EC" id="2.4.2.8"/>
    </reaction>
    <physiologicalReaction direction="right-to-left" evidence="14">
        <dbReference type="Rhea" id="RHEA:17975"/>
    </physiologicalReaction>
</comment>
<dbReference type="EC" id="2.4.2.8" evidence="5 15"/>
<evidence type="ECO:0000313" key="17">
    <source>
        <dbReference type="EMBL" id="HIU55061.1"/>
    </source>
</evidence>
<organism evidence="17 18">
    <name type="scientific">Candidatus Gallibacteroides avistercoris</name>
    <dbReference type="NCBI Taxonomy" id="2840833"/>
    <lineage>
        <taxon>Bacteria</taxon>
        <taxon>Pseudomonadati</taxon>
        <taxon>Bacteroidota</taxon>
        <taxon>Bacteroidia</taxon>
        <taxon>Bacteroidales</taxon>
        <taxon>Bacteroidaceae</taxon>
        <taxon>Bacteroidaceae incertae sedis</taxon>
        <taxon>Candidatus Gallibacteroides</taxon>
    </lineage>
</organism>
<evidence type="ECO:0000259" key="16">
    <source>
        <dbReference type="Pfam" id="PF00156"/>
    </source>
</evidence>